<name>A0A9W7EMF4_9STRA</name>
<gene>
    <name evidence="3" type="ORF">TrST_g1318</name>
</gene>
<feature type="region of interest" description="Disordered" evidence="2">
    <location>
        <begin position="57"/>
        <end position="98"/>
    </location>
</feature>
<keyword evidence="4" id="KW-1185">Reference proteome</keyword>
<evidence type="ECO:0000313" key="4">
    <source>
        <dbReference type="Proteomes" id="UP001165085"/>
    </source>
</evidence>
<accession>A0A9W7EMF4</accession>
<proteinExistence type="predicted"/>
<feature type="coiled-coil region" evidence="1">
    <location>
        <begin position="1"/>
        <end position="56"/>
    </location>
</feature>
<feature type="compositionally biased region" description="Polar residues" evidence="2">
    <location>
        <begin position="62"/>
        <end position="90"/>
    </location>
</feature>
<evidence type="ECO:0000256" key="1">
    <source>
        <dbReference type="SAM" id="Coils"/>
    </source>
</evidence>
<organism evidence="3 4">
    <name type="scientific">Triparma strigata</name>
    <dbReference type="NCBI Taxonomy" id="1606541"/>
    <lineage>
        <taxon>Eukaryota</taxon>
        <taxon>Sar</taxon>
        <taxon>Stramenopiles</taxon>
        <taxon>Ochrophyta</taxon>
        <taxon>Bolidophyceae</taxon>
        <taxon>Parmales</taxon>
        <taxon>Triparmaceae</taxon>
        <taxon>Triparma</taxon>
    </lineage>
</organism>
<sequence>MSTLEERFLLLSEKLETQENATEKLSRTLEQVKAEAAESKKEVEQVKADAAESQKALETKVKQQGQTIRSQGQTIQSQGQKIESQGQTIGRQGERSSCWEGEVEGLKETSSSSRSITAVGPSEDVQTFVRSWRIVFGLGALVPHGFVLARLKTGIGGW</sequence>
<dbReference type="AlphaFoldDB" id="A0A9W7EMF4"/>
<comment type="caution">
    <text evidence="3">The sequence shown here is derived from an EMBL/GenBank/DDBJ whole genome shotgun (WGS) entry which is preliminary data.</text>
</comment>
<evidence type="ECO:0000256" key="2">
    <source>
        <dbReference type="SAM" id="MobiDB-lite"/>
    </source>
</evidence>
<protein>
    <submittedName>
        <fullName evidence="3">Uncharacterized protein</fullName>
    </submittedName>
</protein>
<keyword evidence="1" id="KW-0175">Coiled coil</keyword>
<reference evidence="4" key="1">
    <citation type="journal article" date="2023" name="Commun. Biol.">
        <title>Genome analysis of Parmales, the sister group of diatoms, reveals the evolutionary specialization of diatoms from phago-mixotrophs to photoautotrophs.</title>
        <authorList>
            <person name="Ban H."/>
            <person name="Sato S."/>
            <person name="Yoshikawa S."/>
            <person name="Yamada K."/>
            <person name="Nakamura Y."/>
            <person name="Ichinomiya M."/>
            <person name="Sato N."/>
            <person name="Blanc-Mathieu R."/>
            <person name="Endo H."/>
            <person name="Kuwata A."/>
            <person name="Ogata H."/>
        </authorList>
    </citation>
    <scope>NUCLEOTIDE SEQUENCE [LARGE SCALE GENOMIC DNA]</scope>
    <source>
        <strain evidence="4">NIES 3701</strain>
    </source>
</reference>
<dbReference type="Proteomes" id="UP001165085">
    <property type="component" value="Unassembled WGS sequence"/>
</dbReference>
<dbReference type="EMBL" id="BRXY01000294">
    <property type="protein sequence ID" value="GMH84543.1"/>
    <property type="molecule type" value="Genomic_DNA"/>
</dbReference>
<evidence type="ECO:0000313" key="3">
    <source>
        <dbReference type="EMBL" id="GMH84543.1"/>
    </source>
</evidence>